<keyword evidence="11" id="KW-0804">Transcription</keyword>
<accession>A0ABT6JDE0</accession>
<dbReference type="Pfam" id="PF00027">
    <property type="entry name" value="cNMP_binding"/>
    <property type="match status" value="1"/>
</dbReference>
<dbReference type="EMBL" id="JARXRM010000046">
    <property type="protein sequence ID" value="MDH5824830.1"/>
    <property type="molecule type" value="Genomic_DNA"/>
</dbReference>
<keyword evidence="17" id="KW-1185">Reference proteome</keyword>
<dbReference type="InterPro" id="IPR000595">
    <property type="entry name" value="cNMP-bd_dom"/>
</dbReference>
<evidence type="ECO:0000256" key="13">
    <source>
        <dbReference type="SAM" id="MobiDB-lite"/>
    </source>
</evidence>
<keyword evidence="7" id="KW-0805">Transcription regulation</keyword>
<evidence type="ECO:0000313" key="17">
    <source>
        <dbReference type="Proteomes" id="UP001156940"/>
    </source>
</evidence>
<sequence length="259" mass="27914">MGAQAKPGRDIRPILENCALLRGSPAELLDHLLGHAHECRLGAGEILFFKNDPGEFLALVLGGQIFRVLYGPDGQELIVGAVEAGGTVDAAVLVDRQRHSFTAIARGPTRVLRLQRRHFPLLLADPVVAARAHAALCLDLRQAIDGLETMCLHRLESRLARHLLTCLQAQGGGCGSAGEIALPPTQGILAAMVNVSRPKLNAQLQRWHRSGLISRRRNMLRINDLELLRCKARLAPDPLPAANDAERSPMGAGAAARHA</sequence>
<dbReference type="CDD" id="cd00038">
    <property type="entry name" value="CAP_ED"/>
    <property type="match status" value="1"/>
</dbReference>
<name>A0ABT6JDE0_9GAMM</name>
<dbReference type="SUPFAM" id="SSF46785">
    <property type="entry name" value="Winged helix' DNA-binding domain"/>
    <property type="match status" value="1"/>
</dbReference>
<organism evidence="16 17">
    <name type="scientific">Luteimonas endophytica</name>
    <dbReference type="NCBI Taxonomy" id="3042023"/>
    <lineage>
        <taxon>Bacteria</taxon>
        <taxon>Pseudomonadati</taxon>
        <taxon>Pseudomonadota</taxon>
        <taxon>Gammaproteobacteria</taxon>
        <taxon>Lysobacterales</taxon>
        <taxon>Lysobacteraceae</taxon>
        <taxon>Luteimonas</taxon>
    </lineage>
</organism>
<evidence type="ECO:0000256" key="10">
    <source>
        <dbReference type="ARBA" id="ARBA00023159"/>
    </source>
</evidence>
<dbReference type="PANTHER" id="PTHR24567">
    <property type="entry name" value="CRP FAMILY TRANSCRIPTIONAL REGULATORY PROTEIN"/>
    <property type="match status" value="1"/>
</dbReference>
<dbReference type="RefSeq" id="WP_280576181.1">
    <property type="nucleotide sequence ID" value="NZ_JARXRM010000046.1"/>
</dbReference>
<comment type="subunit">
    <text evidence="2">Homodimer.</text>
</comment>
<gene>
    <name evidence="16" type="ORF">QFW77_17815</name>
</gene>
<evidence type="ECO:0000256" key="2">
    <source>
        <dbReference type="ARBA" id="ARBA00011738"/>
    </source>
</evidence>
<feature type="domain" description="HTH crp-type" evidence="15">
    <location>
        <begin position="153"/>
        <end position="226"/>
    </location>
</feature>
<keyword evidence="10" id="KW-0010">Activator</keyword>
<evidence type="ECO:0000256" key="12">
    <source>
        <dbReference type="ARBA" id="ARBA00031697"/>
    </source>
</evidence>
<dbReference type="Pfam" id="PF13545">
    <property type="entry name" value="HTH_Crp_2"/>
    <property type="match status" value="1"/>
</dbReference>
<keyword evidence="9" id="KW-0238">DNA-binding</keyword>
<evidence type="ECO:0000259" key="14">
    <source>
        <dbReference type="PROSITE" id="PS50042"/>
    </source>
</evidence>
<evidence type="ECO:0000259" key="15">
    <source>
        <dbReference type="PROSITE" id="PS51063"/>
    </source>
</evidence>
<keyword evidence="5" id="KW-0021">Allosteric enzyme</keyword>
<evidence type="ECO:0000313" key="16">
    <source>
        <dbReference type="EMBL" id="MDH5824830.1"/>
    </source>
</evidence>
<proteinExistence type="predicted"/>
<feature type="region of interest" description="Disordered" evidence="13">
    <location>
        <begin position="238"/>
        <end position="259"/>
    </location>
</feature>
<dbReference type="SUPFAM" id="SSF51206">
    <property type="entry name" value="cAMP-binding domain-like"/>
    <property type="match status" value="1"/>
</dbReference>
<evidence type="ECO:0000256" key="5">
    <source>
        <dbReference type="ARBA" id="ARBA00022533"/>
    </source>
</evidence>
<keyword evidence="8" id="KW-0843">Virulence</keyword>
<dbReference type="SMART" id="SM00100">
    <property type="entry name" value="cNMP"/>
    <property type="match status" value="1"/>
</dbReference>
<dbReference type="InterPro" id="IPR012318">
    <property type="entry name" value="HTH_CRP"/>
</dbReference>
<reference evidence="16 17" key="1">
    <citation type="submission" date="2023-04" db="EMBL/GenBank/DDBJ databases">
        <title>Luteimonas endophyticus RD2P54.</title>
        <authorList>
            <person name="Sun J.-Q."/>
        </authorList>
    </citation>
    <scope>NUCLEOTIDE SEQUENCE [LARGE SCALE GENOMIC DNA]</scope>
    <source>
        <strain evidence="16 17">RD2P54</strain>
    </source>
</reference>
<dbReference type="PROSITE" id="PS50042">
    <property type="entry name" value="CNMP_BINDING_3"/>
    <property type="match status" value="1"/>
</dbReference>
<dbReference type="InterPro" id="IPR018490">
    <property type="entry name" value="cNMP-bd_dom_sf"/>
</dbReference>
<evidence type="ECO:0000256" key="4">
    <source>
        <dbReference type="ARBA" id="ARBA00022491"/>
    </source>
</evidence>
<evidence type="ECO:0000256" key="7">
    <source>
        <dbReference type="ARBA" id="ARBA00023015"/>
    </source>
</evidence>
<comment type="subcellular location">
    <subcellularLocation>
        <location evidence="1">Cytoplasm</location>
    </subcellularLocation>
</comment>
<evidence type="ECO:0000256" key="11">
    <source>
        <dbReference type="ARBA" id="ARBA00023163"/>
    </source>
</evidence>
<keyword evidence="6" id="KW-0973">c-di-GMP</keyword>
<dbReference type="PANTHER" id="PTHR24567:SF74">
    <property type="entry name" value="HTH-TYPE TRANSCRIPTIONAL REGULATOR ARCR"/>
    <property type="match status" value="1"/>
</dbReference>
<evidence type="ECO:0000256" key="1">
    <source>
        <dbReference type="ARBA" id="ARBA00004496"/>
    </source>
</evidence>
<dbReference type="PROSITE" id="PS51063">
    <property type="entry name" value="HTH_CRP_2"/>
    <property type="match status" value="1"/>
</dbReference>
<comment type="caution">
    <text evidence="16">The sequence shown here is derived from an EMBL/GenBank/DDBJ whole genome shotgun (WGS) entry which is preliminary data.</text>
</comment>
<evidence type="ECO:0000256" key="9">
    <source>
        <dbReference type="ARBA" id="ARBA00023125"/>
    </source>
</evidence>
<keyword evidence="4" id="KW-0678">Repressor</keyword>
<dbReference type="InterPro" id="IPR014710">
    <property type="entry name" value="RmlC-like_jellyroll"/>
</dbReference>
<dbReference type="Gene3D" id="2.60.120.10">
    <property type="entry name" value="Jelly Rolls"/>
    <property type="match status" value="1"/>
</dbReference>
<protein>
    <recommendedName>
        <fullName evidence="3">CRP-like protein Clp</fullName>
    </recommendedName>
    <alternativeName>
        <fullName evidence="12">Catabolite activation-like protein</fullName>
    </alternativeName>
</protein>
<dbReference type="Gene3D" id="1.10.10.10">
    <property type="entry name" value="Winged helix-like DNA-binding domain superfamily/Winged helix DNA-binding domain"/>
    <property type="match status" value="1"/>
</dbReference>
<dbReference type="InterPro" id="IPR036388">
    <property type="entry name" value="WH-like_DNA-bd_sf"/>
</dbReference>
<dbReference type="InterPro" id="IPR036390">
    <property type="entry name" value="WH_DNA-bd_sf"/>
</dbReference>
<evidence type="ECO:0000256" key="3">
    <source>
        <dbReference type="ARBA" id="ARBA00020769"/>
    </source>
</evidence>
<evidence type="ECO:0000256" key="8">
    <source>
        <dbReference type="ARBA" id="ARBA00023026"/>
    </source>
</evidence>
<dbReference type="Proteomes" id="UP001156940">
    <property type="component" value="Unassembled WGS sequence"/>
</dbReference>
<dbReference type="InterPro" id="IPR050397">
    <property type="entry name" value="Env_Response_Regulators"/>
</dbReference>
<feature type="domain" description="Cyclic nucleotide-binding" evidence="14">
    <location>
        <begin position="20"/>
        <end position="123"/>
    </location>
</feature>
<evidence type="ECO:0000256" key="6">
    <source>
        <dbReference type="ARBA" id="ARBA00022636"/>
    </source>
</evidence>